<dbReference type="RefSeq" id="WP_204040355.1">
    <property type="nucleotide sequence ID" value="NZ_BOOA01000011.1"/>
</dbReference>
<keyword evidence="2" id="KW-1185">Reference proteome</keyword>
<dbReference type="EMBL" id="BOOA01000011">
    <property type="protein sequence ID" value="GIH23558.1"/>
    <property type="molecule type" value="Genomic_DNA"/>
</dbReference>
<gene>
    <name evidence="1" type="ORF">Aph01nite_18680</name>
</gene>
<reference evidence="1" key="1">
    <citation type="submission" date="2021-01" db="EMBL/GenBank/DDBJ databases">
        <title>Whole genome shotgun sequence of Acrocarpospora phusangensis NBRC 108782.</title>
        <authorList>
            <person name="Komaki H."/>
            <person name="Tamura T."/>
        </authorList>
    </citation>
    <scope>NUCLEOTIDE SEQUENCE</scope>
    <source>
        <strain evidence="1">NBRC 108782</strain>
    </source>
</reference>
<organism evidence="1 2">
    <name type="scientific">Acrocarpospora phusangensis</name>
    <dbReference type="NCBI Taxonomy" id="1070424"/>
    <lineage>
        <taxon>Bacteria</taxon>
        <taxon>Bacillati</taxon>
        <taxon>Actinomycetota</taxon>
        <taxon>Actinomycetes</taxon>
        <taxon>Streptosporangiales</taxon>
        <taxon>Streptosporangiaceae</taxon>
        <taxon>Acrocarpospora</taxon>
    </lineage>
</organism>
<evidence type="ECO:0000313" key="1">
    <source>
        <dbReference type="EMBL" id="GIH23558.1"/>
    </source>
</evidence>
<evidence type="ECO:0000313" key="2">
    <source>
        <dbReference type="Proteomes" id="UP000640052"/>
    </source>
</evidence>
<sequence length="151" mass="16408">MTTTTTRRRTSSGLLRAGGALATACAARKPPVGWPRHLSGGQALSGIGKAADRLTGSGESEQESEHLRRYNLQARCLAGAFLGSVWKSLHRPTRDWRKFLDAIRGTGDDMRSTGERWHGTGRGIVYWVKRGFTKPSPARCNTWTAAGTLVA</sequence>
<name>A0A919Q7S9_9ACTN</name>
<comment type="caution">
    <text evidence="1">The sequence shown here is derived from an EMBL/GenBank/DDBJ whole genome shotgun (WGS) entry which is preliminary data.</text>
</comment>
<protein>
    <submittedName>
        <fullName evidence="1">Uncharacterized protein</fullName>
    </submittedName>
</protein>
<accession>A0A919Q7S9</accession>
<dbReference type="InterPro" id="IPR007343">
    <property type="entry name" value="Uncharacterised_pept_Zn_put"/>
</dbReference>
<dbReference type="Proteomes" id="UP000640052">
    <property type="component" value="Unassembled WGS sequence"/>
</dbReference>
<dbReference type="Pfam" id="PF04228">
    <property type="entry name" value="Zn_peptidase"/>
    <property type="match status" value="1"/>
</dbReference>
<dbReference type="AlphaFoldDB" id="A0A919Q7S9"/>
<proteinExistence type="predicted"/>